<protein>
    <submittedName>
        <fullName evidence="12">Peptidase domain-containing ABC transporter</fullName>
    </submittedName>
</protein>
<evidence type="ECO:0000256" key="8">
    <source>
        <dbReference type="SAM" id="Phobius"/>
    </source>
</evidence>
<dbReference type="InterPro" id="IPR027417">
    <property type="entry name" value="P-loop_NTPase"/>
</dbReference>
<feature type="transmembrane region" description="Helical" evidence="8">
    <location>
        <begin position="287"/>
        <end position="306"/>
    </location>
</feature>
<organism evidence="12 13">
    <name type="scientific">Chitinophaga oryzae</name>
    <dbReference type="NCBI Taxonomy" id="2725414"/>
    <lineage>
        <taxon>Bacteria</taxon>
        <taxon>Pseudomonadati</taxon>
        <taxon>Bacteroidota</taxon>
        <taxon>Chitinophagia</taxon>
        <taxon>Chitinophagales</taxon>
        <taxon>Chitinophagaceae</taxon>
        <taxon>Chitinophaga</taxon>
    </lineage>
</organism>
<dbReference type="EMBL" id="CP051204">
    <property type="protein sequence ID" value="QJB39465.1"/>
    <property type="molecule type" value="Genomic_DNA"/>
</dbReference>
<keyword evidence="2 8" id="KW-0812">Transmembrane</keyword>
<evidence type="ECO:0000259" key="11">
    <source>
        <dbReference type="PROSITE" id="PS50990"/>
    </source>
</evidence>
<keyword evidence="3" id="KW-0547">Nucleotide-binding</keyword>
<dbReference type="Gene3D" id="3.90.70.10">
    <property type="entry name" value="Cysteine proteinases"/>
    <property type="match status" value="1"/>
</dbReference>
<feature type="transmembrane region" description="Helical" evidence="8">
    <location>
        <begin position="210"/>
        <end position="231"/>
    </location>
</feature>
<dbReference type="PROSITE" id="PS50893">
    <property type="entry name" value="ABC_TRANSPORTER_2"/>
    <property type="match status" value="1"/>
</dbReference>
<name>A0ABX6LH90_9BACT</name>
<dbReference type="InterPro" id="IPR005074">
    <property type="entry name" value="Peptidase_C39"/>
</dbReference>
<evidence type="ECO:0000256" key="6">
    <source>
        <dbReference type="ARBA" id="ARBA00022989"/>
    </source>
</evidence>
<dbReference type="Pfam" id="PF00005">
    <property type="entry name" value="ABC_tran"/>
    <property type="match status" value="1"/>
</dbReference>
<keyword evidence="5" id="KW-0067">ATP-binding</keyword>
<dbReference type="InterPro" id="IPR003593">
    <property type="entry name" value="AAA+_ATPase"/>
</dbReference>
<feature type="domain" description="Peptidase C39" evidence="11">
    <location>
        <begin position="8"/>
        <end position="138"/>
    </location>
</feature>
<dbReference type="Gene3D" id="3.40.50.300">
    <property type="entry name" value="P-loop containing nucleotide triphosphate hydrolases"/>
    <property type="match status" value="1"/>
</dbReference>
<feature type="transmembrane region" description="Helical" evidence="8">
    <location>
        <begin position="413"/>
        <end position="440"/>
    </location>
</feature>
<dbReference type="InterPro" id="IPR036640">
    <property type="entry name" value="ABC1_TM_sf"/>
</dbReference>
<dbReference type="CDD" id="cd02418">
    <property type="entry name" value="Peptidase_C39B"/>
    <property type="match status" value="1"/>
</dbReference>
<evidence type="ECO:0000256" key="1">
    <source>
        <dbReference type="ARBA" id="ARBA00004651"/>
    </source>
</evidence>
<evidence type="ECO:0000313" key="13">
    <source>
        <dbReference type="Proteomes" id="UP000503144"/>
    </source>
</evidence>
<dbReference type="InterPro" id="IPR003439">
    <property type="entry name" value="ABC_transporter-like_ATP-bd"/>
</dbReference>
<evidence type="ECO:0000259" key="10">
    <source>
        <dbReference type="PROSITE" id="PS50929"/>
    </source>
</evidence>
<dbReference type="CDD" id="cd18571">
    <property type="entry name" value="ABC_6TM_peptidase_like"/>
    <property type="match status" value="1"/>
</dbReference>
<dbReference type="InterPro" id="IPR039421">
    <property type="entry name" value="Type_1_exporter"/>
</dbReference>
<dbReference type="PROSITE" id="PS00211">
    <property type="entry name" value="ABC_TRANSPORTER_1"/>
    <property type="match status" value="1"/>
</dbReference>
<feature type="domain" description="ABC transporter" evidence="9">
    <location>
        <begin position="497"/>
        <end position="733"/>
    </location>
</feature>
<dbReference type="Proteomes" id="UP000503144">
    <property type="component" value="Chromosome"/>
</dbReference>
<dbReference type="PANTHER" id="PTHR43394">
    <property type="entry name" value="ATP-DEPENDENT PERMEASE MDL1, MITOCHONDRIAL"/>
    <property type="match status" value="1"/>
</dbReference>
<dbReference type="Pfam" id="PF00664">
    <property type="entry name" value="ABC_membrane"/>
    <property type="match status" value="1"/>
</dbReference>
<feature type="transmembrane region" description="Helical" evidence="8">
    <location>
        <begin position="312"/>
        <end position="334"/>
    </location>
</feature>
<evidence type="ECO:0000313" key="12">
    <source>
        <dbReference type="EMBL" id="QJB39465.1"/>
    </source>
</evidence>
<gene>
    <name evidence="12" type="ORF">HF324_17020</name>
</gene>
<feature type="domain" description="ABC transmembrane type-1" evidence="10">
    <location>
        <begin position="178"/>
        <end position="459"/>
    </location>
</feature>
<dbReference type="SUPFAM" id="SSF90123">
    <property type="entry name" value="ABC transporter transmembrane region"/>
    <property type="match status" value="1"/>
</dbReference>
<evidence type="ECO:0000256" key="7">
    <source>
        <dbReference type="ARBA" id="ARBA00023136"/>
    </source>
</evidence>
<evidence type="ECO:0000256" key="4">
    <source>
        <dbReference type="ARBA" id="ARBA00022801"/>
    </source>
</evidence>
<sequence>MRFPFYFQLDKFDCGPTCLKMVAKYFGRSYDLQYLRDKCFVTRNGVSLLGISQAAETLGLRSLMVKVELEVLIKECPLPAILHWNQEHFIVLYKIRRKKSLFYGKTSNQFIIGDPAFGITKIDEETFRKCWTASSSIPGVALLLEPTSNFHTNKVMREHSPRYVFLLSYLRPFKRQLWTLSFYMILSAAIASSFPYLTKGVVDKGVASKSYYFVTLFFVSQLFLFLGSTVVEMLRRWLALHINAKVSLHIVSDFLKKMLRLPTVFFDSKSIGDITQRVNDHHRIEGFLSNDVVSTFFSLAIIMVFASMLLLYSWIIGVIFIGLSLLGVFWIFLFQRKRRKLDYIRFAHSKLSQEKLFEMISGIQEIKLYGSETAKRWEWEFLHLRLYRLNISSLKLEQFQTTGFMFLTHLKNIVISFLSAVLVIKGEMSLGVMLSISYIMGQTNGPLDQMVRFFKSAQDASLSLDRLLEIHQSREEEKEADSLSSEVDRKCLIGNDLILKNVSFQYQGPRSPFVLKNICLNIPTGRITAIVGASGSGKSTLMKLLLGSYKPIEGNICVGDVNLSTCTPGNWRRLCGTVMQDGFIFNDTITRNIALDGEEVDLARLKMAAEISNIEEFVSQLPLRYHTRIGNSGVGLSGGQKQRILIARSVYKDPQYLFLDEATSSLDANNERLVMSNLNSFFKGRTVIIIAHRLSTVMNADQIVVLEKGEVAEIGTHQLLITKRGRYYELIRNQLELGD</sequence>
<reference evidence="12" key="1">
    <citation type="submission" date="2020-09" db="EMBL/GenBank/DDBJ databases">
        <authorList>
            <person name="Kittiwongwattana C."/>
        </authorList>
    </citation>
    <scope>NUCLEOTIDE SEQUENCE</scope>
    <source>
        <strain evidence="12">1303</strain>
    </source>
</reference>
<dbReference type="Pfam" id="PF03412">
    <property type="entry name" value="Peptidase_C39"/>
    <property type="match status" value="1"/>
</dbReference>
<dbReference type="Gene3D" id="1.20.1560.10">
    <property type="entry name" value="ABC transporter type 1, transmembrane domain"/>
    <property type="match status" value="1"/>
</dbReference>
<accession>A0ABX6LH90</accession>
<dbReference type="SMART" id="SM00382">
    <property type="entry name" value="AAA"/>
    <property type="match status" value="1"/>
</dbReference>
<evidence type="ECO:0000256" key="3">
    <source>
        <dbReference type="ARBA" id="ARBA00022741"/>
    </source>
</evidence>
<evidence type="ECO:0000256" key="2">
    <source>
        <dbReference type="ARBA" id="ARBA00022692"/>
    </source>
</evidence>
<proteinExistence type="predicted"/>
<comment type="subcellular location">
    <subcellularLocation>
        <location evidence="1">Cell membrane</location>
        <topology evidence="1">Multi-pass membrane protein</topology>
    </subcellularLocation>
</comment>
<dbReference type="PROSITE" id="PS50929">
    <property type="entry name" value="ABC_TM1F"/>
    <property type="match status" value="1"/>
</dbReference>
<evidence type="ECO:0000259" key="9">
    <source>
        <dbReference type="PROSITE" id="PS50893"/>
    </source>
</evidence>
<feature type="transmembrane region" description="Helical" evidence="8">
    <location>
        <begin position="177"/>
        <end position="198"/>
    </location>
</feature>
<keyword evidence="13" id="KW-1185">Reference proteome</keyword>
<keyword evidence="7 8" id="KW-0472">Membrane</keyword>
<evidence type="ECO:0000256" key="5">
    <source>
        <dbReference type="ARBA" id="ARBA00022840"/>
    </source>
</evidence>
<dbReference type="InterPro" id="IPR011527">
    <property type="entry name" value="ABC1_TM_dom"/>
</dbReference>
<dbReference type="InterPro" id="IPR017871">
    <property type="entry name" value="ABC_transporter-like_CS"/>
</dbReference>
<dbReference type="PROSITE" id="PS50990">
    <property type="entry name" value="PEPTIDASE_C39"/>
    <property type="match status" value="1"/>
</dbReference>
<dbReference type="SUPFAM" id="SSF52540">
    <property type="entry name" value="P-loop containing nucleoside triphosphate hydrolases"/>
    <property type="match status" value="1"/>
</dbReference>
<keyword evidence="4" id="KW-0378">Hydrolase</keyword>
<dbReference type="PANTHER" id="PTHR43394:SF1">
    <property type="entry name" value="ATP-BINDING CASSETTE SUB-FAMILY B MEMBER 10, MITOCHONDRIAL"/>
    <property type="match status" value="1"/>
</dbReference>
<keyword evidence="6 8" id="KW-1133">Transmembrane helix</keyword>
<dbReference type="RefSeq" id="WP_168861174.1">
    <property type="nucleotide sequence ID" value="NZ_CP051204.2"/>
</dbReference>